<evidence type="ECO:0000313" key="1">
    <source>
        <dbReference type="EMBL" id="CAB4602076.1"/>
    </source>
</evidence>
<organism evidence="1">
    <name type="scientific">freshwater metagenome</name>
    <dbReference type="NCBI Taxonomy" id="449393"/>
    <lineage>
        <taxon>unclassified sequences</taxon>
        <taxon>metagenomes</taxon>
        <taxon>ecological metagenomes</taxon>
    </lineage>
</organism>
<reference evidence="1" key="1">
    <citation type="submission" date="2020-05" db="EMBL/GenBank/DDBJ databases">
        <authorList>
            <person name="Chiriac C."/>
            <person name="Salcher M."/>
            <person name="Ghai R."/>
            <person name="Kavagutti S V."/>
        </authorList>
    </citation>
    <scope>NUCLEOTIDE SEQUENCE</scope>
</reference>
<proteinExistence type="predicted"/>
<dbReference type="AlphaFoldDB" id="A0A6J6GLI4"/>
<sequence length="91" mass="10184">MLHVGPFIVTDVCHHRVQTLDLWRWPFAAPIAARVDKPVADLKRGIWRWSDASCSDFVCVQLGLIAPTAELSKAQFPAGEPLRPSDDRTEC</sequence>
<dbReference type="EMBL" id="CAEZUO010000023">
    <property type="protein sequence ID" value="CAB4602076.1"/>
    <property type="molecule type" value="Genomic_DNA"/>
</dbReference>
<protein>
    <submittedName>
        <fullName evidence="1">Unannotated protein</fullName>
    </submittedName>
</protein>
<gene>
    <name evidence="1" type="ORF">UFOPK1827_00677</name>
</gene>
<accession>A0A6J6GLI4</accession>
<name>A0A6J6GLI4_9ZZZZ</name>